<accession>A0A0V0XMX3</accession>
<dbReference type="Proteomes" id="UP000054632">
    <property type="component" value="Unassembled WGS sequence"/>
</dbReference>
<protein>
    <submittedName>
        <fullName evidence="2">Uncharacterized protein</fullName>
    </submittedName>
</protein>
<evidence type="ECO:0000256" key="1">
    <source>
        <dbReference type="SAM" id="MobiDB-lite"/>
    </source>
</evidence>
<dbReference type="InterPro" id="IPR043128">
    <property type="entry name" value="Rev_trsase/Diguanyl_cyclase"/>
</dbReference>
<evidence type="ECO:0000313" key="4">
    <source>
        <dbReference type="Proteomes" id="UP000054632"/>
    </source>
</evidence>
<dbReference type="Proteomes" id="UP000054815">
    <property type="component" value="Unassembled WGS sequence"/>
</dbReference>
<dbReference type="InterPro" id="IPR043502">
    <property type="entry name" value="DNA/RNA_pol_sf"/>
</dbReference>
<gene>
    <name evidence="3" type="ORF">T4A_2511</name>
    <name evidence="2" type="ORF">T4E_10590</name>
</gene>
<comment type="caution">
    <text evidence="2">The sequence shown here is derived from an EMBL/GenBank/DDBJ whole genome shotgun (WGS) entry which is preliminary data.</text>
</comment>
<dbReference type="AlphaFoldDB" id="A0A0V0XMX3"/>
<evidence type="ECO:0000313" key="2">
    <source>
        <dbReference type="EMBL" id="KRX89281.1"/>
    </source>
</evidence>
<proteinExistence type="predicted"/>
<evidence type="ECO:0000313" key="5">
    <source>
        <dbReference type="Proteomes" id="UP000054815"/>
    </source>
</evidence>
<sequence length="61" mass="6816">MGTGGNVTKRDDASRRHKAIPERAGPPEEHTALLQEALNRLRKVGLKVKPEKCQLMKRKVA</sequence>
<dbReference type="EMBL" id="JYDR01000106">
    <property type="protein sequence ID" value="KRY68696.1"/>
    <property type="molecule type" value="Genomic_DNA"/>
</dbReference>
<name>A0A0V0XMX3_TRIPS</name>
<dbReference type="Gene3D" id="3.30.70.270">
    <property type="match status" value="1"/>
</dbReference>
<organism evidence="2 5">
    <name type="scientific">Trichinella pseudospiralis</name>
    <name type="common">Parasitic roundworm</name>
    <dbReference type="NCBI Taxonomy" id="6337"/>
    <lineage>
        <taxon>Eukaryota</taxon>
        <taxon>Metazoa</taxon>
        <taxon>Ecdysozoa</taxon>
        <taxon>Nematoda</taxon>
        <taxon>Enoplea</taxon>
        <taxon>Dorylaimia</taxon>
        <taxon>Trichinellida</taxon>
        <taxon>Trichinellidae</taxon>
        <taxon>Trichinella</taxon>
    </lineage>
</organism>
<feature type="compositionally biased region" description="Basic and acidic residues" evidence="1">
    <location>
        <begin position="8"/>
        <end position="30"/>
    </location>
</feature>
<feature type="region of interest" description="Disordered" evidence="1">
    <location>
        <begin position="1"/>
        <end position="30"/>
    </location>
</feature>
<dbReference type="EMBL" id="JYDU01000204">
    <property type="protein sequence ID" value="KRX89281.1"/>
    <property type="molecule type" value="Genomic_DNA"/>
</dbReference>
<reference evidence="4 5" key="1">
    <citation type="submission" date="2015-01" db="EMBL/GenBank/DDBJ databases">
        <title>Evolution of Trichinella species and genotypes.</title>
        <authorList>
            <person name="Korhonen P.K."/>
            <person name="Edoardo P."/>
            <person name="Giuseppe L.R."/>
            <person name="Gasser R.B."/>
        </authorList>
    </citation>
    <scope>NUCLEOTIDE SEQUENCE [LARGE SCALE GENOMIC DNA]</scope>
    <source>
        <strain evidence="3">ISS13</strain>
        <strain evidence="2">ISS141</strain>
    </source>
</reference>
<evidence type="ECO:0000313" key="3">
    <source>
        <dbReference type="EMBL" id="KRY68696.1"/>
    </source>
</evidence>
<dbReference type="SUPFAM" id="SSF56672">
    <property type="entry name" value="DNA/RNA polymerases"/>
    <property type="match status" value="1"/>
</dbReference>